<protein>
    <recommendedName>
        <fullName evidence="1">RNase H type-1 domain-containing protein</fullName>
    </recommendedName>
</protein>
<dbReference type="EMBL" id="JABEZX010000002">
    <property type="protein sequence ID" value="MBA0550049.1"/>
    <property type="molecule type" value="Genomic_DNA"/>
</dbReference>
<dbReference type="GO" id="GO:0003676">
    <property type="term" value="F:nucleic acid binding"/>
    <property type="evidence" value="ECO:0007669"/>
    <property type="project" value="InterPro"/>
</dbReference>
<dbReference type="AlphaFoldDB" id="A0A7J8LCE9"/>
<proteinExistence type="predicted"/>
<comment type="caution">
    <text evidence="2">The sequence shown here is derived from an EMBL/GenBank/DDBJ whole genome shotgun (WGS) entry which is preliminary data.</text>
</comment>
<organism evidence="2 3">
    <name type="scientific">Gossypium lobatum</name>
    <dbReference type="NCBI Taxonomy" id="34289"/>
    <lineage>
        <taxon>Eukaryota</taxon>
        <taxon>Viridiplantae</taxon>
        <taxon>Streptophyta</taxon>
        <taxon>Embryophyta</taxon>
        <taxon>Tracheophyta</taxon>
        <taxon>Spermatophyta</taxon>
        <taxon>Magnoliopsida</taxon>
        <taxon>eudicotyledons</taxon>
        <taxon>Gunneridae</taxon>
        <taxon>Pentapetalae</taxon>
        <taxon>rosids</taxon>
        <taxon>malvids</taxon>
        <taxon>Malvales</taxon>
        <taxon>Malvaceae</taxon>
        <taxon>Malvoideae</taxon>
        <taxon>Gossypium</taxon>
    </lineage>
</organism>
<gene>
    <name evidence="2" type="ORF">Golob_021029</name>
</gene>
<dbReference type="Pfam" id="PF13456">
    <property type="entry name" value="RVT_3"/>
    <property type="match status" value="1"/>
</dbReference>
<accession>A0A7J8LCE9</accession>
<evidence type="ECO:0000313" key="2">
    <source>
        <dbReference type="EMBL" id="MBA0550049.1"/>
    </source>
</evidence>
<feature type="domain" description="RNase H type-1" evidence="1">
    <location>
        <begin position="5"/>
        <end position="56"/>
    </location>
</feature>
<dbReference type="GO" id="GO:0004523">
    <property type="term" value="F:RNA-DNA hybrid ribonuclease activity"/>
    <property type="evidence" value="ECO:0007669"/>
    <property type="project" value="InterPro"/>
</dbReference>
<dbReference type="Proteomes" id="UP000593572">
    <property type="component" value="Unassembled WGS sequence"/>
</dbReference>
<dbReference type="InterPro" id="IPR002156">
    <property type="entry name" value="RNaseH_domain"/>
</dbReference>
<evidence type="ECO:0000313" key="3">
    <source>
        <dbReference type="Proteomes" id="UP000593572"/>
    </source>
</evidence>
<keyword evidence="3" id="KW-1185">Reference proteome</keyword>
<reference evidence="2 3" key="1">
    <citation type="journal article" date="2019" name="Genome Biol. Evol.">
        <title>Insights into the evolution of the New World diploid cottons (Gossypium, subgenus Houzingenia) based on genome sequencing.</title>
        <authorList>
            <person name="Grover C.E."/>
            <person name="Arick M.A. 2nd"/>
            <person name="Thrash A."/>
            <person name="Conover J.L."/>
            <person name="Sanders W.S."/>
            <person name="Peterson D.G."/>
            <person name="Frelichowski J.E."/>
            <person name="Scheffler J.A."/>
            <person name="Scheffler B.E."/>
            <person name="Wendel J.F."/>
        </authorList>
    </citation>
    <scope>NUCLEOTIDE SEQUENCE [LARGE SCALE GENOMIC DNA]</scope>
    <source>
        <strain evidence="2">157</strain>
        <tissue evidence="2">Leaf</tissue>
    </source>
</reference>
<evidence type="ECO:0000259" key="1">
    <source>
        <dbReference type="Pfam" id="PF13456"/>
    </source>
</evidence>
<sequence length="67" mass="7747">MKVGKDSIFKIEARTLLESLLISWRKGYWHLEVKCDNTLLVELILAGGATNSHFTKMRLIHHLLSRN</sequence>
<name>A0A7J8LCE9_9ROSI</name>